<reference evidence="1 2" key="1">
    <citation type="journal article" date="2016" name="Mol. Biol. Evol.">
        <title>Comparative Genomics of Early-Diverging Mushroom-Forming Fungi Provides Insights into the Origins of Lignocellulose Decay Capabilities.</title>
        <authorList>
            <person name="Nagy L.G."/>
            <person name="Riley R."/>
            <person name="Tritt A."/>
            <person name="Adam C."/>
            <person name="Daum C."/>
            <person name="Floudas D."/>
            <person name="Sun H."/>
            <person name="Yadav J.S."/>
            <person name="Pangilinan J."/>
            <person name="Larsson K.H."/>
            <person name="Matsuura K."/>
            <person name="Barry K."/>
            <person name="Labutti K."/>
            <person name="Kuo R."/>
            <person name="Ohm R.A."/>
            <person name="Bhattacharya S.S."/>
            <person name="Shirouzu T."/>
            <person name="Yoshinaga Y."/>
            <person name="Martin F.M."/>
            <person name="Grigoriev I.V."/>
            <person name="Hibbett D.S."/>
        </authorList>
    </citation>
    <scope>NUCLEOTIDE SEQUENCE [LARGE SCALE GENOMIC DNA]</scope>
    <source>
        <strain evidence="1 2">HHB12029</strain>
    </source>
</reference>
<dbReference type="Proteomes" id="UP000077266">
    <property type="component" value="Unassembled WGS sequence"/>
</dbReference>
<accession>A0A165C5J3</accession>
<protein>
    <recommendedName>
        <fullName evidence="3">F-box domain-containing protein</fullName>
    </recommendedName>
</protein>
<sequence>MPSLQRLPVELLDEVLKAIDDFATLGVAILSYKPFYLIYKAHPVIIHRHVLVNSLGPEVVDTALRSIRVSAWMPACHHTNIQDVVEIVCTDFHEDKMVKHRITDAEYSKLFARARICDKLEVVYSRWYKDRLTDRKSLLAPAERKAFRMCIHRLWLLSSFAGSDGIALDAIRDRV</sequence>
<proteinExistence type="predicted"/>
<dbReference type="OrthoDB" id="2745518at2759"/>
<dbReference type="InParanoid" id="A0A165C5J3"/>
<feature type="non-terminal residue" evidence="1">
    <location>
        <position position="175"/>
    </location>
</feature>
<gene>
    <name evidence="1" type="ORF">EXIGLDRAFT_703228</name>
</gene>
<dbReference type="AlphaFoldDB" id="A0A165C5J3"/>
<dbReference type="EMBL" id="KV426361">
    <property type="protein sequence ID" value="KZV81861.1"/>
    <property type="molecule type" value="Genomic_DNA"/>
</dbReference>
<name>A0A165C5J3_EXIGL</name>
<evidence type="ECO:0008006" key="3">
    <source>
        <dbReference type="Google" id="ProtNLM"/>
    </source>
</evidence>
<evidence type="ECO:0000313" key="2">
    <source>
        <dbReference type="Proteomes" id="UP000077266"/>
    </source>
</evidence>
<evidence type="ECO:0000313" key="1">
    <source>
        <dbReference type="EMBL" id="KZV81861.1"/>
    </source>
</evidence>
<keyword evidence="2" id="KW-1185">Reference proteome</keyword>
<organism evidence="1 2">
    <name type="scientific">Exidia glandulosa HHB12029</name>
    <dbReference type="NCBI Taxonomy" id="1314781"/>
    <lineage>
        <taxon>Eukaryota</taxon>
        <taxon>Fungi</taxon>
        <taxon>Dikarya</taxon>
        <taxon>Basidiomycota</taxon>
        <taxon>Agaricomycotina</taxon>
        <taxon>Agaricomycetes</taxon>
        <taxon>Auriculariales</taxon>
        <taxon>Exidiaceae</taxon>
        <taxon>Exidia</taxon>
    </lineage>
</organism>